<evidence type="ECO:0000313" key="4">
    <source>
        <dbReference type="Proteomes" id="UP001388673"/>
    </source>
</evidence>
<feature type="compositionally biased region" description="Low complexity" evidence="2">
    <location>
        <begin position="99"/>
        <end position="114"/>
    </location>
</feature>
<feature type="compositionally biased region" description="Polar residues" evidence="2">
    <location>
        <begin position="327"/>
        <end position="353"/>
    </location>
</feature>
<organism evidence="3 4">
    <name type="scientific">Kwoniella newhampshirensis</name>
    <dbReference type="NCBI Taxonomy" id="1651941"/>
    <lineage>
        <taxon>Eukaryota</taxon>
        <taxon>Fungi</taxon>
        <taxon>Dikarya</taxon>
        <taxon>Basidiomycota</taxon>
        <taxon>Agaricomycotina</taxon>
        <taxon>Tremellomycetes</taxon>
        <taxon>Tremellales</taxon>
        <taxon>Cryptococcaceae</taxon>
        <taxon>Kwoniella</taxon>
    </lineage>
</organism>
<feature type="region of interest" description="Disordered" evidence="2">
    <location>
        <begin position="327"/>
        <end position="592"/>
    </location>
</feature>
<feature type="compositionally biased region" description="Basic and acidic residues" evidence="2">
    <location>
        <begin position="143"/>
        <end position="154"/>
    </location>
</feature>
<proteinExistence type="inferred from homology"/>
<dbReference type="GO" id="GO:0030289">
    <property type="term" value="C:protein phosphatase 4 complex"/>
    <property type="evidence" value="ECO:0007669"/>
    <property type="project" value="InterPro"/>
</dbReference>
<dbReference type="KEGG" id="kne:92177453"/>
<feature type="compositionally biased region" description="Polar residues" evidence="2">
    <location>
        <begin position="115"/>
        <end position="131"/>
    </location>
</feature>
<feature type="compositionally biased region" description="Polar residues" evidence="2">
    <location>
        <begin position="455"/>
        <end position="464"/>
    </location>
</feature>
<feature type="region of interest" description="Disordered" evidence="2">
    <location>
        <begin position="55"/>
        <end position="214"/>
    </location>
</feature>
<dbReference type="RefSeq" id="XP_066805872.1">
    <property type="nucleotide sequence ID" value="XM_066943330.1"/>
</dbReference>
<evidence type="ECO:0000256" key="1">
    <source>
        <dbReference type="ARBA" id="ARBA00009207"/>
    </source>
</evidence>
<dbReference type="GO" id="GO:0005737">
    <property type="term" value="C:cytoplasm"/>
    <property type="evidence" value="ECO:0007669"/>
    <property type="project" value="TreeGrafter"/>
</dbReference>
<protein>
    <submittedName>
        <fullName evidence="3">Uncharacterized protein</fullName>
    </submittedName>
</protein>
<keyword evidence="4" id="KW-1185">Reference proteome</keyword>
<dbReference type="AlphaFoldDB" id="A0AAW0Z6E0"/>
<dbReference type="Proteomes" id="UP001388673">
    <property type="component" value="Unassembled WGS sequence"/>
</dbReference>
<accession>A0AAW0Z6E0</accession>
<feature type="compositionally biased region" description="Low complexity" evidence="2">
    <location>
        <begin position="389"/>
        <end position="399"/>
    </location>
</feature>
<feature type="compositionally biased region" description="Basic and acidic residues" evidence="2">
    <location>
        <begin position="549"/>
        <end position="569"/>
    </location>
</feature>
<comment type="caution">
    <text evidence="3">The sequence shown here is derived from an EMBL/GenBank/DDBJ whole genome shotgun (WGS) entry which is preliminary data.</text>
</comment>
<dbReference type="GO" id="GO:0019888">
    <property type="term" value="F:protein phosphatase regulator activity"/>
    <property type="evidence" value="ECO:0007669"/>
    <property type="project" value="InterPro"/>
</dbReference>
<dbReference type="PANTHER" id="PTHR16487">
    <property type="entry name" value="PPP4R2-RELATED PROTEIN"/>
    <property type="match status" value="1"/>
</dbReference>
<evidence type="ECO:0000313" key="3">
    <source>
        <dbReference type="EMBL" id="KAK8869626.1"/>
    </source>
</evidence>
<dbReference type="GO" id="GO:0005634">
    <property type="term" value="C:nucleus"/>
    <property type="evidence" value="ECO:0007669"/>
    <property type="project" value="TreeGrafter"/>
</dbReference>
<feature type="compositionally biased region" description="Pro residues" evidence="2">
    <location>
        <begin position="58"/>
        <end position="71"/>
    </location>
</feature>
<gene>
    <name evidence="3" type="ORF">IAR55_000193</name>
</gene>
<name>A0AAW0Z6E0_9TREE</name>
<dbReference type="EMBL" id="JBCAWK010000001">
    <property type="protein sequence ID" value="KAK8869626.1"/>
    <property type="molecule type" value="Genomic_DNA"/>
</dbReference>
<dbReference type="GeneID" id="92177453"/>
<dbReference type="Pfam" id="PF09184">
    <property type="entry name" value="PPP4R2"/>
    <property type="match status" value="1"/>
</dbReference>
<sequence>MAISSSSPGRGIRRDGVHDPVLEKLASSNTFESDWPTIRHHIQLALVSTLSVFLSQGPPRPYRPPQSPSAPGPDVTPTKIDGRSPSRALSEADEDGKPPSESLLLSPSQPTSSLDASSTPNDSTTRPSITPRSVDVEPSESPSHNRMESLHNGDDLQPSTPGGLVIPPFPPLDRSRRRRSSSATPGAGSGDGPGPSPPPAGLSPRMNGIGAHHQAQQARIMALGVGVTNYEEDYDEDVAIGGKKLPGWIDEQEGKKELERLDKLLEEMDSPPFTIQRLAELLLQPTQYHTSLGKFLRAVEKTLLVTTPWEPPSYTYVPPAAISSGRSLIGGSTTSESGYDTDSTMPPGSSTPMFSPIPFLSHPDSDILGGEGGSNGQHRGLDDGLMSPLMLGGESSTMGSGEGFGFGAPSPGNTAGGDGRSQSNVRSPTPEPEDGDTDMASSAEGEEIPARPEPTQGQYTSPTVEHTDPAHQSYLGRVDELDTGPLTSSIEVGAEGGGPNSPMAKRNGHGGQGGGEDVPPPSTGTGEGGNMAPHGMSEKPVPISSTTVVKDEKRETVGLRRSASEKSLGERFVSASKDEEELVKEEGEAEKQ</sequence>
<reference evidence="3 4" key="1">
    <citation type="journal article" date="2024" name="bioRxiv">
        <title>Comparative genomics of Cryptococcus and Kwoniella reveals pathogenesis evolution and contrasting karyotype dynamics via intercentromeric recombination or chromosome fusion.</title>
        <authorList>
            <person name="Coelho M.A."/>
            <person name="David-Palma M."/>
            <person name="Shea T."/>
            <person name="Bowers K."/>
            <person name="McGinley-Smith S."/>
            <person name="Mohammad A.W."/>
            <person name="Gnirke A."/>
            <person name="Yurkov A.M."/>
            <person name="Nowrousian M."/>
            <person name="Sun S."/>
            <person name="Cuomo C.A."/>
            <person name="Heitman J."/>
        </authorList>
    </citation>
    <scope>NUCLEOTIDE SEQUENCE [LARGE SCALE GENOMIC DNA]</scope>
    <source>
        <strain evidence="3 4">CBS 13917</strain>
    </source>
</reference>
<evidence type="ECO:0000256" key="2">
    <source>
        <dbReference type="SAM" id="MobiDB-lite"/>
    </source>
</evidence>
<comment type="similarity">
    <text evidence="1">Belongs to the PPP4R2 family.</text>
</comment>
<dbReference type="PANTHER" id="PTHR16487:SF0">
    <property type="entry name" value="PROTEIN PHOSPHATASE 4 REGULATORY SUBUNIT 2-RELATED"/>
    <property type="match status" value="1"/>
</dbReference>
<dbReference type="InterPro" id="IPR015267">
    <property type="entry name" value="PPP4R2"/>
</dbReference>